<protein>
    <submittedName>
        <fullName evidence="1">Uncharacterized protein</fullName>
    </submittedName>
</protein>
<evidence type="ECO:0000313" key="1">
    <source>
        <dbReference type="EMBL" id="MPM60953.1"/>
    </source>
</evidence>
<sequence length="127" mass="14302">MAISDACFDDWHCRVFQYVLDQAGSTTRDQAIQIAIHFHEFAGQFAGRIRDQLQRFLGEAGVREAGLQCGHDGFVGFQGLFSTAQDDSIPGFKAKSTRIRRDVWARFVNDSDNAKRNTLLAYRQTIG</sequence>
<accession>A0A645BCP3</accession>
<reference evidence="1" key="1">
    <citation type="submission" date="2019-08" db="EMBL/GenBank/DDBJ databases">
        <authorList>
            <person name="Kucharzyk K."/>
            <person name="Murdoch R.W."/>
            <person name="Higgins S."/>
            <person name="Loffler F."/>
        </authorList>
    </citation>
    <scope>NUCLEOTIDE SEQUENCE</scope>
</reference>
<comment type="caution">
    <text evidence="1">The sequence shown here is derived from an EMBL/GenBank/DDBJ whole genome shotgun (WGS) entry which is preliminary data.</text>
</comment>
<dbReference type="EMBL" id="VSSQ01018072">
    <property type="protein sequence ID" value="MPM60953.1"/>
    <property type="molecule type" value="Genomic_DNA"/>
</dbReference>
<proteinExistence type="predicted"/>
<dbReference type="AlphaFoldDB" id="A0A645BCP3"/>
<gene>
    <name evidence="1" type="ORF">SDC9_107807</name>
</gene>
<organism evidence="1">
    <name type="scientific">bioreactor metagenome</name>
    <dbReference type="NCBI Taxonomy" id="1076179"/>
    <lineage>
        <taxon>unclassified sequences</taxon>
        <taxon>metagenomes</taxon>
        <taxon>ecological metagenomes</taxon>
    </lineage>
</organism>
<name>A0A645BCP3_9ZZZZ</name>